<name>A0A2H4VAE9_9EURY</name>
<evidence type="ECO:0000313" key="7">
    <source>
        <dbReference type="Proteomes" id="UP000591058"/>
    </source>
</evidence>
<dbReference type="InterPro" id="IPR002880">
    <property type="entry name" value="Pyrv_Fd/Flavodoxin_OxRdtase_N"/>
</dbReference>
<dbReference type="GeneID" id="35120501"/>
<dbReference type="EMBL" id="JABBYL010000017">
    <property type="protein sequence ID" value="NMO09245.1"/>
    <property type="molecule type" value="Genomic_DNA"/>
</dbReference>
<dbReference type="OrthoDB" id="31112at2157"/>
<keyword evidence="1" id="KW-0560">Oxidoreductase</keyword>
<dbReference type="SUPFAM" id="SSF52922">
    <property type="entry name" value="TK C-terminal domain-like"/>
    <property type="match status" value="1"/>
</dbReference>
<dbReference type="Pfam" id="PF17147">
    <property type="entry name" value="PFOR_II"/>
    <property type="match status" value="1"/>
</dbReference>
<dbReference type="InterPro" id="IPR029061">
    <property type="entry name" value="THDP-binding"/>
</dbReference>
<dbReference type="EMBL" id="CP017766">
    <property type="protein sequence ID" value="AUB55058.1"/>
    <property type="molecule type" value="Genomic_DNA"/>
</dbReference>
<dbReference type="PANTHER" id="PTHR43088:SF1">
    <property type="entry name" value="SUBUNIT OF PYRUVATE:FLAVODOXIN OXIDOREDUCTASE"/>
    <property type="match status" value="1"/>
</dbReference>
<dbReference type="GO" id="GO:0044272">
    <property type="term" value="P:sulfur compound biosynthetic process"/>
    <property type="evidence" value="ECO:0007669"/>
    <property type="project" value="UniProtKB-ARBA"/>
</dbReference>
<dbReference type="CDD" id="cd07034">
    <property type="entry name" value="TPP_PYR_PFOR_IOR-alpha_like"/>
    <property type="match status" value="1"/>
</dbReference>
<feature type="domain" description="Pyruvate flavodoxin/ferredoxin oxidoreductase pyrimidine binding" evidence="2">
    <location>
        <begin position="15"/>
        <end position="230"/>
    </location>
</feature>
<dbReference type="Proteomes" id="UP000591058">
    <property type="component" value="Unassembled WGS sequence"/>
</dbReference>
<dbReference type="AlphaFoldDB" id="A0A2H4VAE9"/>
<reference evidence="5 7" key="2">
    <citation type="submission" date="2020-04" db="EMBL/GenBank/DDBJ databases">
        <title>Draft genome of Methanobacterium subterraneum isolated from animal feces.</title>
        <authorList>
            <person name="Ouboter H.T."/>
            <person name="Berger S."/>
            <person name="Gungor E."/>
            <person name="Jetten M.S.M."/>
            <person name="Welte C.U."/>
        </authorList>
    </citation>
    <scope>NUCLEOTIDE SEQUENCE [LARGE SCALE GENOMIC DNA]</scope>
    <source>
        <strain evidence="5">HO_2020</strain>
    </source>
</reference>
<dbReference type="Pfam" id="PF01855">
    <property type="entry name" value="POR_N"/>
    <property type="match status" value="1"/>
</dbReference>
<dbReference type="Gene3D" id="3.40.50.920">
    <property type="match status" value="1"/>
</dbReference>
<organism evidence="4 6">
    <name type="scientific">Methanobacterium subterraneum</name>
    <dbReference type="NCBI Taxonomy" id="59277"/>
    <lineage>
        <taxon>Archaea</taxon>
        <taxon>Methanobacteriati</taxon>
        <taxon>Methanobacteriota</taxon>
        <taxon>Methanomada group</taxon>
        <taxon>Methanobacteria</taxon>
        <taxon>Methanobacteriales</taxon>
        <taxon>Methanobacteriaceae</taxon>
        <taxon>Methanobacterium</taxon>
    </lineage>
</organism>
<evidence type="ECO:0000313" key="4">
    <source>
        <dbReference type="EMBL" id="AUB55058.1"/>
    </source>
</evidence>
<dbReference type="GO" id="GO:0006082">
    <property type="term" value="P:organic acid metabolic process"/>
    <property type="evidence" value="ECO:0007669"/>
    <property type="project" value="UniProtKB-ARBA"/>
</dbReference>
<accession>A0A2H4VAE9</accession>
<dbReference type="RefSeq" id="WP_100905036.1">
    <property type="nucleotide sequence ID" value="NZ_CP017766.1"/>
</dbReference>
<sequence>MTIQLIKGNTAVIIGAMYAGCDCFFGYPITPASEILHEASLYFPKVGRKFVQAESEEAAINMVYGAAAAGHRVITASSGPGISLKQEGISFMAGAELPCVIVDIMRAGPGLGNIGPEQADYTQLVKGGGHGNYRNIVLAPNSVQEMCDFTMKAFQLAEKYRNPAVVLADGVLGQMVERLQFPSQAPEPTYDESWAVRGNRETRGNLVTSIFLDFDQLEDFNYRLQEKYQTIRENEVDYEEYMMDNAEIILVAYGISSRVARSVVDLVRMEGIKAGLFRPKTLFPFPEERLREIATNRDCKFLSVEMSNGQMKEDITLAIACQYPVELVNRMGGNLIDQKSIIDKIHEMAGER</sequence>
<evidence type="ECO:0000259" key="2">
    <source>
        <dbReference type="Pfam" id="PF01855"/>
    </source>
</evidence>
<gene>
    <name evidence="4" type="ORF">BK007_02865</name>
    <name evidence="5" type="ORF">HG719_05250</name>
</gene>
<dbReference type="PANTHER" id="PTHR43088">
    <property type="entry name" value="SUBUNIT OF PYRUVATE:FLAVODOXIN OXIDOREDUCTASE-RELATED"/>
    <property type="match status" value="1"/>
</dbReference>
<evidence type="ECO:0000256" key="1">
    <source>
        <dbReference type="ARBA" id="ARBA00023002"/>
    </source>
</evidence>
<dbReference type="SUPFAM" id="SSF52518">
    <property type="entry name" value="Thiamin diphosphate-binding fold (THDP-binding)"/>
    <property type="match status" value="1"/>
</dbReference>
<dbReference type="NCBIfam" id="NF005507">
    <property type="entry name" value="PRK07119.1"/>
    <property type="match status" value="1"/>
</dbReference>
<dbReference type="Proteomes" id="UP000232806">
    <property type="component" value="Chromosome"/>
</dbReference>
<evidence type="ECO:0000313" key="6">
    <source>
        <dbReference type="Proteomes" id="UP000232806"/>
    </source>
</evidence>
<dbReference type="GO" id="GO:0016491">
    <property type="term" value="F:oxidoreductase activity"/>
    <property type="evidence" value="ECO:0007669"/>
    <property type="project" value="UniProtKB-KW"/>
</dbReference>
<feature type="domain" description="Pyruvate:ferredoxin oxidoreductase core" evidence="3">
    <location>
        <begin position="246"/>
        <end position="340"/>
    </location>
</feature>
<dbReference type="Gene3D" id="3.40.50.970">
    <property type="match status" value="1"/>
</dbReference>
<reference evidence="4 6" key="1">
    <citation type="submission" date="2016-10" db="EMBL/GenBank/DDBJ databases">
        <title>Comparative genomics between deep and shallow subseafloor isolates.</title>
        <authorList>
            <person name="Ishii S."/>
            <person name="Miller J.R."/>
            <person name="Sutton G."/>
            <person name="Suzuki S."/>
            <person name="Methe B."/>
            <person name="Inagaki F."/>
            <person name="Imachi H."/>
        </authorList>
    </citation>
    <scope>NUCLEOTIDE SEQUENCE [LARGE SCALE GENOMIC DNA]</scope>
    <source>
        <strain evidence="4 6">MO-MB1</strain>
    </source>
</reference>
<protein>
    <submittedName>
        <fullName evidence="4">3-methyl-2-oxobutanoate dehydrogenase subunit VorB</fullName>
    </submittedName>
</protein>
<evidence type="ECO:0000259" key="3">
    <source>
        <dbReference type="Pfam" id="PF17147"/>
    </source>
</evidence>
<dbReference type="InterPro" id="IPR052368">
    <property type="entry name" value="2-oxoacid_oxidoreductase"/>
</dbReference>
<dbReference type="InterPro" id="IPR009014">
    <property type="entry name" value="Transketo_C/PFOR_II"/>
</dbReference>
<evidence type="ECO:0000313" key="5">
    <source>
        <dbReference type="EMBL" id="NMO09245.1"/>
    </source>
</evidence>
<proteinExistence type="predicted"/>
<dbReference type="InterPro" id="IPR033412">
    <property type="entry name" value="PFOR_II"/>
</dbReference>